<sequence>MNNVFAFYRKSLGQALAVAALMCLMSVPFLMNVRVGPQGGFIIESTSTILALCMVLGVTLMGKFTHKPPVISVMFAVFAALIALQARLMDISWVSQVDLTAVVLLVVALSTWALASWQQESETPLLRWIALGLLMGVLLQTLVMWMQYLGLTKQFHGLVSYSATENIMGQLGQRNHLGHYLMWGMVSILYLSHTKVLPRVLPFLLVVWLGICMGLISSRTLIVYLIAISLLAIVWRMWAGREYQSLLLKILGTLFWVFTAQYGLKKALSVFLHSETNTGLDRLVNSVHVVDTARSVEWHKAWLSFLNSPWTGHGWGSSSSQSVLLHGALPDLSGLRTVGVLFTHCHNSLLQLLSEVGLLGTLWLAGGFLVLVWACFKYAKRPESFFILALATITVCHSLLEYPLWYVYFLLPFALFWALVPRTAVHTLREHSGCPRLNLAASVLTVVALAMVIRLLFAYNAIMAVYGVAKNETPAIAAEKKAKIHALIEHEYLLNYYARMALIERSFDAYQGTEVADEVENARLVAEYRPYNSYAIRWGMYQYRSGQEAAAKKWLEEIWLYYPASIAGNVNAMQKSLWYTDLVPVAKQRCLQYQQKVKITCP</sequence>
<organism evidence="9 10">
    <name type="scientific">Vitreoscilla massiliensis</name>
    <dbReference type="NCBI Taxonomy" id="1689272"/>
    <lineage>
        <taxon>Bacteria</taxon>
        <taxon>Pseudomonadati</taxon>
        <taxon>Pseudomonadota</taxon>
        <taxon>Betaproteobacteria</taxon>
        <taxon>Neisseriales</taxon>
        <taxon>Neisseriaceae</taxon>
        <taxon>Vitreoscilla</taxon>
    </lineage>
</organism>
<evidence type="ECO:0000256" key="1">
    <source>
        <dbReference type="ARBA" id="ARBA00004141"/>
    </source>
</evidence>
<feature type="domain" description="Virulence factor membrane-bound polymerase C-terminal" evidence="7">
    <location>
        <begin position="387"/>
        <end position="567"/>
    </location>
</feature>
<feature type="domain" description="Protein glycosylation ligase" evidence="8">
    <location>
        <begin position="168"/>
        <end position="191"/>
    </location>
</feature>
<dbReference type="InterPro" id="IPR021797">
    <property type="entry name" value="Wzy_C_2"/>
</dbReference>
<feature type="transmembrane region" description="Helical" evidence="5">
    <location>
        <begin position="39"/>
        <end position="58"/>
    </location>
</feature>
<evidence type="ECO:0000259" key="8">
    <source>
        <dbReference type="Pfam" id="PF15864"/>
    </source>
</evidence>
<dbReference type="PANTHER" id="PTHR37422:SF21">
    <property type="entry name" value="EXOQ-LIKE PROTEIN"/>
    <property type="match status" value="1"/>
</dbReference>
<feature type="transmembrane region" description="Helical" evidence="5">
    <location>
        <begin position="222"/>
        <end position="239"/>
    </location>
</feature>
<feature type="transmembrane region" description="Helical" evidence="5">
    <location>
        <begin position="406"/>
        <end position="425"/>
    </location>
</feature>
<evidence type="ECO:0000313" key="9">
    <source>
        <dbReference type="EMBL" id="UOO89905.1"/>
    </source>
</evidence>
<dbReference type="InterPro" id="IPR007016">
    <property type="entry name" value="O-antigen_ligase-rel_domated"/>
</dbReference>
<evidence type="ECO:0000256" key="3">
    <source>
        <dbReference type="ARBA" id="ARBA00022989"/>
    </source>
</evidence>
<dbReference type="Pfam" id="PF04932">
    <property type="entry name" value="Wzy_C"/>
    <property type="match status" value="1"/>
</dbReference>
<feature type="domain" description="O-antigen ligase-related" evidence="6">
    <location>
        <begin position="205"/>
        <end position="362"/>
    </location>
</feature>
<feature type="transmembrane region" description="Helical" evidence="5">
    <location>
        <begin position="246"/>
        <end position="264"/>
    </location>
</feature>
<feature type="transmembrane region" description="Helical" evidence="5">
    <location>
        <begin position="356"/>
        <end position="376"/>
    </location>
</feature>
<dbReference type="PANTHER" id="PTHR37422">
    <property type="entry name" value="TEICHURONIC ACID BIOSYNTHESIS PROTEIN TUAE"/>
    <property type="match status" value="1"/>
</dbReference>
<dbReference type="Pfam" id="PF15864">
    <property type="entry name" value="PglL_A"/>
    <property type="match status" value="1"/>
</dbReference>
<keyword evidence="10" id="KW-1185">Reference proteome</keyword>
<feature type="transmembrane region" description="Helical" evidence="5">
    <location>
        <begin position="437"/>
        <end position="457"/>
    </location>
</feature>
<accession>A0ABY4E297</accession>
<evidence type="ECO:0000256" key="5">
    <source>
        <dbReference type="SAM" id="Phobius"/>
    </source>
</evidence>
<protein>
    <submittedName>
        <fullName evidence="9">Wzy polymerase domain-containing protein</fullName>
    </submittedName>
</protein>
<dbReference type="EMBL" id="CP091511">
    <property type="protein sequence ID" value="UOO89905.1"/>
    <property type="molecule type" value="Genomic_DNA"/>
</dbReference>
<evidence type="ECO:0000256" key="2">
    <source>
        <dbReference type="ARBA" id="ARBA00022692"/>
    </source>
</evidence>
<keyword evidence="2 5" id="KW-0812">Transmembrane</keyword>
<evidence type="ECO:0000259" key="6">
    <source>
        <dbReference type="Pfam" id="PF04932"/>
    </source>
</evidence>
<dbReference type="InterPro" id="IPR051533">
    <property type="entry name" value="WaaL-like"/>
</dbReference>
<feature type="transmembrane region" description="Helical" evidence="5">
    <location>
        <begin position="12"/>
        <end position="33"/>
    </location>
</feature>
<dbReference type="Proteomes" id="UP000832011">
    <property type="component" value="Chromosome"/>
</dbReference>
<feature type="transmembrane region" description="Helical" evidence="5">
    <location>
        <begin position="94"/>
        <end position="114"/>
    </location>
</feature>
<evidence type="ECO:0000313" key="10">
    <source>
        <dbReference type="Proteomes" id="UP000832011"/>
    </source>
</evidence>
<feature type="transmembrane region" description="Helical" evidence="5">
    <location>
        <begin position="200"/>
        <end position="216"/>
    </location>
</feature>
<evidence type="ECO:0000259" key="7">
    <source>
        <dbReference type="Pfam" id="PF11846"/>
    </source>
</evidence>
<keyword evidence="4 5" id="KW-0472">Membrane</keyword>
<dbReference type="InterPro" id="IPR031726">
    <property type="entry name" value="PglL_A"/>
</dbReference>
<dbReference type="RefSeq" id="WP_058356188.1">
    <property type="nucleotide sequence ID" value="NZ_CABKVG010000008.1"/>
</dbReference>
<feature type="transmembrane region" description="Helical" evidence="5">
    <location>
        <begin position="177"/>
        <end position="193"/>
    </location>
</feature>
<evidence type="ECO:0000256" key="4">
    <source>
        <dbReference type="ARBA" id="ARBA00023136"/>
    </source>
</evidence>
<dbReference type="Pfam" id="PF11846">
    <property type="entry name" value="Wzy_C_2"/>
    <property type="match status" value="1"/>
</dbReference>
<keyword evidence="3 5" id="KW-1133">Transmembrane helix</keyword>
<proteinExistence type="predicted"/>
<name>A0ABY4E297_9NEIS</name>
<gene>
    <name evidence="9" type="ORF">LVJ82_02645</name>
</gene>
<reference evidence="9 10" key="1">
    <citation type="journal article" date="2022" name="Res Sq">
        <title>Evolution of multicellular longitudinally dividing oral cavity symbionts (Neisseriaceae).</title>
        <authorList>
            <person name="Nyongesa S."/>
            <person name="Weber P."/>
            <person name="Bernet E."/>
            <person name="Pullido F."/>
            <person name="Nieckarz M."/>
            <person name="Delaby M."/>
            <person name="Nieves C."/>
            <person name="Viehboeck T."/>
            <person name="Krause N."/>
            <person name="Rivera-Millot A."/>
            <person name="Nakamura A."/>
            <person name="Vischer N."/>
            <person name="VanNieuwenhze M."/>
            <person name="Brun Y."/>
            <person name="Cava F."/>
            <person name="Bulgheresi S."/>
            <person name="Veyrier F."/>
        </authorList>
    </citation>
    <scope>NUCLEOTIDE SEQUENCE [LARGE SCALE GENOMIC DNA]</scope>
    <source>
        <strain evidence="9 10">SN4</strain>
    </source>
</reference>
<feature type="transmembrane region" description="Helical" evidence="5">
    <location>
        <begin position="126"/>
        <end position="148"/>
    </location>
</feature>
<comment type="subcellular location">
    <subcellularLocation>
        <location evidence="1">Membrane</location>
        <topology evidence="1">Multi-pass membrane protein</topology>
    </subcellularLocation>
</comment>
<feature type="transmembrane region" description="Helical" evidence="5">
    <location>
        <begin position="70"/>
        <end position="88"/>
    </location>
</feature>